<sequence>MKQRVYEILYRELVENYANSKGRTNTADFWLTISAISFVYGLIICITGLATYIPYGFLYAVSIGGGVLVVLSILLCLPKIMLMARRLRDSNNDPMLMILLLVPFLGWLALLYLFCKRTSPISNESEEKRSVSGLFIVAILVLGCLATSAGSTMINHNFMVEETAYGNLEPSSLTKQANRLLQSETATTEGRTVVSNYYEDLNKKDYRGAYRYLSARAMERYGTFELWEQAMAKEEVSKVKAIQLDYVSQDQDDDIVVNYMGFTVTFEDNLEPLLVRLHNEGKGWSIVAIEAAEED</sequence>
<gene>
    <name evidence="2" type="primary">yhaH_1</name>
    <name evidence="2" type="ORF">VPLFYP99_01139</name>
</gene>
<accession>A0A6N2ZF62</accession>
<keyword evidence="1" id="KW-1133">Transmembrane helix</keyword>
<name>A0A6N2ZF62_VEIPA</name>
<reference evidence="2" key="1">
    <citation type="submission" date="2019-11" db="EMBL/GenBank/DDBJ databases">
        <authorList>
            <person name="Feng L."/>
        </authorList>
    </citation>
    <scope>NUCLEOTIDE SEQUENCE</scope>
    <source>
        <strain evidence="2">VparvulaLFYP99</strain>
    </source>
</reference>
<dbReference type="PANTHER" id="PTHR34980:SF2">
    <property type="entry name" value="INNER MEMBRANE PROTEIN YHAH-RELATED"/>
    <property type="match status" value="1"/>
</dbReference>
<feature type="transmembrane region" description="Helical" evidence="1">
    <location>
        <begin position="59"/>
        <end position="82"/>
    </location>
</feature>
<dbReference type="EMBL" id="CACRUG010000005">
    <property type="protein sequence ID" value="VYT76707.1"/>
    <property type="molecule type" value="Genomic_DNA"/>
</dbReference>
<feature type="transmembrane region" description="Helical" evidence="1">
    <location>
        <begin position="134"/>
        <end position="154"/>
    </location>
</feature>
<dbReference type="GO" id="GO:0005886">
    <property type="term" value="C:plasma membrane"/>
    <property type="evidence" value="ECO:0007669"/>
    <property type="project" value="TreeGrafter"/>
</dbReference>
<protein>
    <submittedName>
        <fullName evidence="2">Inner membrane protein YhaH</fullName>
    </submittedName>
</protein>
<feature type="transmembrane region" description="Helical" evidence="1">
    <location>
        <begin position="29"/>
        <end position="53"/>
    </location>
</feature>
<dbReference type="AlphaFoldDB" id="A0A6N2ZF62"/>
<dbReference type="PANTHER" id="PTHR34980">
    <property type="entry name" value="INNER MEMBRANE PROTEIN-RELATED-RELATED"/>
    <property type="match status" value="1"/>
</dbReference>
<dbReference type="Pfam" id="PF05656">
    <property type="entry name" value="DUF805"/>
    <property type="match status" value="1"/>
</dbReference>
<dbReference type="InterPro" id="IPR008523">
    <property type="entry name" value="DUF805"/>
</dbReference>
<organism evidence="2">
    <name type="scientific">Veillonella parvula</name>
    <name type="common">Staphylococcus parvulus</name>
    <dbReference type="NCBI Taxonomy" id="29466"/>
    <lineage>
        <taxon>Bacteria</taxon>
        <taxon>Bacillati</taxon>
        <taxon>Bacillota</taxon>
        <taxon>Negativicutes</taxon>
        <taxon>Veillonellales</taxon>
        <taxon>Veillonellaceae</taxon>
        <taxon>Veillonella</taxon>
    </lineage>
</organism>
<evidence type="ECO:0000256" key="1">
    <source>
        <dbReference type="SAM" id="Phobius"/>
    </source>
</evidence>
<proteinExistence type="predicted"/>
<feature type="transmembrane region" description="Helical" evidence="1">
    <location>
        <begin position="94"/>
        <end position="114"/>
    </location>
</feature>
<keyword evidence="1" id="KW-0472">Membrane</keyword>
<dbReference type="RefSeq" id="WP_156697077.1">
    <property type="nucleotide sequence ID" value="NZ_CACRUG010000005.1"/>
</dbReference>
<evidence type="ECO:0000313" key="2">
    <source>
        <dbReference type="EMBL" id="VYT76707.1"/>
    </source>
</evidence>
<keyword evidence="1" id="KW-0812">Transmembrane</keyword>